<comment type="subcellular location">
    <subcellularLocation>
        <location evidence="2">Secreted</location>
    </subcellularLocation>
</comment>
<feature type="signal peptide" evidence="10">
    <location>
        <begin position="1"/>
        <end position="19"/>
    </location>
</feature>
<gene>
    <name evidence="13" type="ORF">BDZ85DRAFT_200942</name>
</gene>
<evidence type="ECO:0000256" key="1">
    <source>
        <dbReference type="ARBA" id="ARBA00001324"/>
    </source>
</evidence>
<dbReference type="SUPFAM" id="SSF74650">
    <property type="entry name" value="Galactose mutarotase-like"/>
    <property type="match status" value="1"/>
</dbReference>
<keyword evidence="7 13" id="KW-0456">Lyase</keyword>
<comment type="similarity">
    <text evidence="3">Belongs to the polysaccharide lyase 4 family.</text>
</comment>
<evidence type="ECO:0000256" key="5">
    <source>
        <dbReference type="ARBA" id="ARBA00022525"/>
    </source>
</evidence>
<feature type="domain" description="Rhamnogalacturonan lyase" evidence="11">
    <location>
        <begin position="402"/>
        <end position="558"/>
    </location>
</feature>
<dbReference type="CDD" id="cd10316">
    <property type="entry name" value="RGL4_M"/>
    <property type="match status" value="1"/>
</dbReference>
<dbReference type="PANTHER" id="PTHR32018:SF1">
    <property type="entry name" value="RHAMNOGALACTURONAN ENDOLYASE"/>
    <property type="match status" value="1"/>
</dbReference>
<keyword evidence="14" id="KW-1185">Reference proteome</keyword>
<comment type="catalytic activity">
    <reaction evidence="1">
        <text>Endotype eliminative cleavage of L-alpha-rhamnopyranosyl-(1-&gt;4)-alpha-D-galactopyranosyluronic acid bonds of rhamnogalacturonan I domains in ramified hairy regions of pectin leaving L-rhamnopyranose at the reducing end and 4-deoxy-4,5-unsaturated D-galactopyranosyluronic acid at the non-reducing end.</text>
        <dbReference type="EC" id="4.2.2.23"/>
    </reaction>
</comment>
<dbReference type="GO" id="GO:0030246">
    <property type="term" value="F:carbohydrate binding"/>
    <property type="evidence" value="ECO:0007669"/>
    <property type="project" value="InterPro"/>
</dbReference>
<dbReference type="EMBL" id="ML992509">
    <property type="protein sequence ID" value="KAF2221824.1"/>
    <property type="molecule type" value="Genomic_DNA"/>
</dbReference>
<dbReference type="SUPFAM" id="SSF49452">
    <property type="entry name" value="Starch-binding domain-like"/>
    <property type="match status" value="1"/>
</dbReference>
<dbReference type="AlphaFoldDB" id="A0A6A6G827"/>
<dbReference type="InterPro" id="IPR008979">
    <property type="entry name" value="Galactose-bd-like_sf"/>
</dbReference>
<dbReference type="InterPro" id="IPR011013">
    <property type="entry name" value="Gal_mutarotase_sf_dom"/>
</dbReference>
<accession>A0A6A6G827</accession>
<evidence type="ECO:0000259" key="12">
    <source>
        <dbReference type="Pfam" id="PF14686"/>
    </source>
</evidence>
<dbReference type="InterPro" id="IPR029413">
    <property type="entry name" value="RG-lyase_II"/>
</dbReference>
<evidence type="ECO:0000256" key="6">
    <source>
        <dbReference type="ARBA" id="ARBA00022729"/>
    </source>
</evidence>
<proteinExistence type="inferred from homology"/>
<evidence type="ECO:0000256" key="2">
    <source>
        <dbReference type="ARBA" id="ARBA00004613"/>
    </source>
</evidence>
<dbReference type="InterPro" id="IPR029411">
    <property type="entry name" value="RG-lyase_III"/>
</dbReference>
<dbReference type="Proteomes" id="UP000799538">
    <property type="component" value="Unassembled WGS sequence"/>
</dbReference>
<dbReference type="InterPro" id="IPR014718">
    <property type="entry name" value="GH-type_carb-bd"/>
</dbReference>
<dbReference type="Gene3D" id="2.70.98.10">
    <property type="match status" value="1"/>
</dbReference>
<evidence type="ECO:0000256" key="7">
    <source>
        <dbReference type="ARBA" id="ARBA00023239"/>
    </source>
</evidence>
<dbReference type="InterPro" id="IPR013784">
    <property type="entry name" value="Carb-bd-like_fold"/>
</dbReference>
<dbReference type="GO" id="GO:0000272">
    <property type="term" value="P:polysaccharide catabolic process"/>
    <property type="evidence" value="ECO:0007669"/>
    <property type="project" value="UniProtKB-KW"/>
</dbReference>
<keyword evidence="5" id="KW-0964">Secreted</keyword>
<dbReference type="EC" id="4.2.2.23" evidence="4"/>
<keyword evidence="9" id="KW-0624">Polysaccharide degradation</keyword>
<evidence type="ECO:0000256" key="9">
    <source>
        <dbReference type="ARBA" id="ARBA00023326"/>
    </source>
</evidence>
<sequence>MVSVSLLALLGVIASGVQALRGPFLDQIDNNTWILGNDIWNLTQGPVYGTKLYYQGEDAVKDASGHYVGVDGENNFVWTSASIVSQGQDYIDVAFTSTQGDFHWVIYDDLAGAYQYFVNRALPDISILRSLWRLDPVRFTHGRTYLKDEVLPDWSLYASATKVQDETWQLANGTFITKYDFSTPARARDFNGVYGAQTGSWYIHPSYEYYSGNHLAQTLTVHRESATGDAVQLNVVQDTSHFQIGVKTPQPPGKTWGPWLWYLNNGSKPDAAARVKLERSKFPYTFLTDKPYHTRGSLIGTLHLSSGRPASSAAIFLGDADTTVRPLAQGSAYRYTTFADALGRFTIPGIRAGTYALYAWSNGGPLGDVYTNFTSPSPITVSADEHTSLGDLTWSVPADRERIFQVGAFDKTARGFRHSGPYLHGLAEGSPANLTFTVGQSKTEDWWFAQSNVGTWEVVFDLPAKGLDRSALLTLSLAGYSQSTSLVVGVNGRTLGGLNKDVLTSDPAVYRSGTVSGEWRLVQFEVGKGVLVEGRNRVTFEVDRFVLWRGFLWDSVILEWQN</sequence>
<dbReference type="SUPFAM" id="SSF49785">
    <property type="entry name" value="Galactose-binding domain-like"/>
    <property type="match status" value="1"/>
</dbReference>
<dbReference type="OrthoDB" id="1179585at2759"/>
<dbReference type="GO" id="GO:0102210">
    <property type="term" value="F:rhamnogalacturonan endolyase activity"/>
    <property type="evidence" value="ECO:0007669"/>
    <property type="project" value="UniProtKB-EC"/>
</dbReference>
<keyword evidence="6 10" id="KW-0732">Signal</keyword>
<evidence type="ECO:0000259" key="11">
    <source>
        <dbReference type="Pfam" id="PF14683"/>
    </source>
</evidence>
<feature type="chain" id="PRO_5025399357" description="rhamnogalacturonan endolyase" evidence="10">
    <location>
        <begin position="20"/>
        <end position="562"/>
    </location>
</feature>
<dbReference type="CDD" id="cd10320">
    <property type="entry name" value="RGL4_N"/>
    <property type="match status" value="1"/>
</dbReference>
<reference evidence="14" key="1">
    <citation type="journal article" date="2020" name="Stud. Mycol.">
        <title>101 Dothideomycetes genomes: A test case for predicting lifestyles and emergence of pathogens.</title>
        <authorList>
            <person name="Haridas S."/>
            <person name="Albert R."/>
            <person name="Binder M."/>
            <person name="Bloem J."/>
            <person name="LaButti K."/>
            <person name="Salamov A."/>
            <person name="Andreopoulos B."/>
            <person name="Baker S."/>
            <person name="Barry K."/>
            <person name="Bills G."/>
            <person name="Bluhm B."/>
            <person name="Cannon C."/>
            <person name="Castanera R."/>
            <person name="Culley D."/>
            <person name="Daum C."/>
            <person name="Ezra D."/>
            <person name="Gonzalez J."/>
            <person name="Henrissat B."/>
            <person name="Kuo A."/>
            <person name="Liang C."/>
            <person name="Lipzen A."/>
            <person name="Lutzoni F."/>
            <person name="Magnuson J."/>
            <person name="Mondo S."/>
            <person name="Nolan M."/>
            <person name="Ohm R."/>
            <person name="Pangilinan J."/>
            <person name="Park H.-J."/>
            <person name="Ramirez L."/>
            <person name="Alfaro M."/>
            <person name="Sun H."/>
            <person name="Tritt A."/>
            <person name="Yoshinaga Y."/>
            <person name="Zwiers L.-H."/>
            <person name="Turgeon B."/>
            <person name="Goodwin S."/>
            <person name="Spatafora J."/>
            <person name="Crous P."/>
            <person name="Grigoriev I."/>
        </authorList>
    </citation>
    <scope>NUCLEOTIDE SEQUENCE [LARGE SCALE GENOMIC DNA]</scope>
    <source>
        <strain evidence="14">CECT 20119</strain>
    </source>
</reference>
<dbReference type="Gene3D" id="2.60.120.260">
    <property type="entry name" value="Galactose-binding domain-like"/>
    <property type="match status" value="1"/>
</dbReference>
<name>A0A6A6G827_9PEZI</name>
<dbReference type="Pfam" id="PF14686">
    <property type="entry name" value="fn3_3"/>
    <property type="match status" value="1"/>
</dbReference>
<dbReference type="PANTHER" id="PTHR32018">
    <property type="entry name" value="RHAMNOGALACTURONATE LYASE FAMILY PROTEIN"/>
    <property type="match status" value="1"/>
</dbReference>
<dbReference type="InterPro" id="IPR051850">
    <property type="entry name" value="Polysacch_Lyase_4"/>
</dbReference>
<evidence type="ECO:0000256" key="3">
    <source>
        <dbReference type="ARBA" id="ARBA00010418"/>
    </source>
</evidence>
<protein>
    <recommendedName>
        <fullName evidence="4">rhamnogalacturonan endolyase</fullName>
        <ecNumber evidence="4">4.2.2.23</ecNumber>
    </recommendedName>
</protein>
<evidence type="ECO:0000313" key="14">
    <source>
        <dbReference type="Proteomes" id="UP000799538"/>
    </source>
</evidence>
<dbReference type="Pfam" id="PF14683">
    <property type="entry name" value="CBM-like"/>
    <property type="match status" value="1"/>
</dbReference>
<evidence type="ECO:0000256" key="4">
    <source>
        <dbReference type="ARBA" id="ARBA00012437"/>
    </source>
</evidence>
<feature type="domain" description="Rhamnogalacturonan lyase" evidence="12">
    <location>
        <begin position="311"/>
        <end position="388"/>
    </location>
</feature>
<evidence type="ECO:0000256" key="10">
    <source>
        <dbReference type="SAM" id="SignalP"/>
    </source>
</evidence>
<keyword evidence="8" id="KW-0119">Carbohydrate metabolism</keyword>
<dbReference type="Gene3D" id="2.60.40.1120">
    <property type="entry name" value="Carboxypeptidase-like, regulatory domain"/>
    <property type="match status" value="1"/>
</dbReference>
<evidence type="ECO:0000256" key="8">
    <source>
        <dbReference type="ARBA" id="ARBA00023277"/>
    </source>
</evidence>
<evidence type="ECO:0000313" key="13">
    <source>
        <dbReference type="EMBL" id="KAF2221824.1"/>
    </source>
</evidence>
<dbReference type="GO" id="GO:0005576">
    <property type="term" value="C:extracellular region"/>
    <property type="evidence" value="ECO:0007669"/>
    <property type="project" value="UniProtKB-SubCell"/>
</dbReference>
<organism evidence="13 14">
    <name type="scientific">Elsinoe ampelina</name>
    <dbReference type="NCBI Taxonomy" id="302913"/>
    <lineage>
        <taxon>Eukaryota</taxon>
        <taxon>Fungi</taxon>
        <taxon>Dikarya</taxon>
        <taxon>Ascomycota</taxon>
        <taxon>Pezizomycotina</taxon>
        <taxon>Dothideomycetes</taxon>
        <taxon>Dothideomycetidae</taxon>
        <taxon>Myriangiales</taxon>
        <taxon>Elsinoaceae</taxon>
        <taxon>Elsinoe</taxon>
    </lineage>
</organism>